<feature type="compositionally biased region" description="Basic residues" evidence="1">
    <location>
        <begin position="51"/>
        <end position="67"/>
    </location>
</feature>
<feature type="compositionally biased region" description="Polar residues" evidence="1">
    <location>
        <begin position="364"/>
        <end position="373"/>
    </location>
</feature>
<evidence type="ECO:0000256" key="1">
    <source>
        <dbReference type="SAM" id="MobiDB-lite"/>
    </source>
</evidence>
<keyword evidence="3" id="KW-1185">Reference proteome</keyword>
<protein>
    <recommendedName>
        <fullName evidence="4">Gag protein</fullName>
    </recommendedName>
</protein>
<feature type="region of interest" description="Disordered" evidence="1">
    <location>
        <begin position="354"/>
        <end position="415"/>
    </location>
</feature>
<reference evidence="2 3" key="1">
    <citation type="submission" date="2024-06" db="EMBL/GenBank/DDBJ databases">
        <title>A chromosome-level genome assembly of beet webworm, Loxostege sticticalis.</title>
        <authorList>
            <person name="Zhang Y."/>
        </authorList>
    </citation>
    <scope>NUCLEOTIDE SEQUENCE [LARGE SCALE GENOMIC DNA]</scope>
    <source>
        <strain evidence="2">AQ026</strain>
        <tissue evidence="2">Whole body</tissue>
    </source>
</reference>
<evidence type="ECO:0008006" key="4">
    <source>
        <dbReference type="Google" id="ProtNLM"/>
    </source>
</evidence>
<feature type="region of interest" description="Disordered" evidence="1">
    <location>
        <begin position="1"/>
        <end position="74"/>
    </location>
</feature>
<evidence type="ECO:0000313" key="2">
    <source>
        <dbReference type="EMBL" id="KAL0883541.1"/>
    </source>
</evidence>
<dbReference type="Proteomes" id="UP001549920">
    <property type="component" value="Unassembled WGS sequence"/>
</dbReference>
<comment type="caution">
    <text evidence="2">The sequence shown here is derived from an EMBL/GenBank/DDBJ whole genome shotgun (WGS) entry which is preliminary data.</text>
</comment>
<feature type="compositionally biased region" description="Basic and acidic residues" evidence="1">
    <location>
        <begin position="405"/>
        <end position="415"/>
    </location>
</feature>
<accession>A0ABR3I421</accession>
<sequence length="415" mass="46937">MDNLEKDSAGGPQPPPPPVPGPSRTSRKRTRSTSSSSSASSSSSSSSSSGKRGKRSHRRRHKKSKRSRYSDRMINKLFDEMGEIRKQLATTTNNNEACDNLSIYSGVSGDLYEQQTSFTGEQCGDSEYQNSASGFTFDIETKLKEPTVPKTPDQYLKFLLDVQRFGNSSWSEVRYADTQKLYSHSPGFIDLETNDEVKMYDNLRHLAHTEKAYAAMTYCVLKQKETLQESIRNLLFWAKNTNVTFDNLNAKVEELFQKGDIHKISSDLLQLICGHRAESIEMRRESITSQVRDPLIKASLNRIPPTHTNLFDSEQFTSVLEKADQSVRKPTVPSRGTQYAFQESGFPMYEYTANHNPPSRGGYAQTSFPSRGQPSYHFNARGAFHNRGSRPEYRGNRGRSNAPKATKDTSKRYKQ</sequence>
<dbReference type="EMBL" id="JBEUOH010000008">
    <property type="protein sequence ID" value="KAL0883541.1"/>
    <property type="molecule type" value="Genomic_DNA"/>
</dbReference>
<gene>
    <name evidence="2" type="ORF">ABMA27_015695</name>
</gene>
<proteinExistence type="predicted"/>
<organism evidence="2 3">
    <name type="scientific">Loxostege sticticalis</name>
    <name type="common">Beet webworm moth</name>
    <dbReference type="NCBI Taxonomy" id="481309"/>
    <lineage>
        <taxon>Eukaryota</taxon>
        <taxon>Metazoa</taxon>
        <taxon>Ecdysozoa</taxon>
        <taxon>Arthropoda</taxon>
        <taxon>Hexapoda</taxon>
        <taxon>Insecta</taxon>
        <taxon>Pterygota</taxon>
        <taxon>Neoptera</taxon>
        <taxon>Endopterygota</taxon>
        <taxon>Lepidoptera</taxon>
        <taxon>Glossata</taxon>
        <taxon>Ditrysia</taxon>
        <taxon>Pyraloidea</taxon>
        <taxon>Crambidae</taxon>
        <taxon>Pyraustinae</taxon>
        <taxon>Loxostege</taxon>
    </lineage>
</organism>
<name>A0ABR3I421_LOXSC</name>
<feature type="compositionally biased region" description="Low complexity" evidence="1">
    <location>
        <begin position="32"/>
        <end position="50"/>
    </location>
</feature>
<feature type="compositionally biased region" description="Pro residues" evidence="1">
    <location>
        <begin position="12"/>
        <end position="21"/>
    </location>
</feature>
<evidence type="ECO:0000313" key="3">
    <source>
        <dbReference type="Proteomes" id="UP001549920"/>
    </source>
</evidence>